<feature type="transmembrane region" description="Helical" evidence="7">
    <location>
        <begin position="6"/>
        <end position="28"/>
    </location>
</feature>
<proteinExistence type="inferred from homology"/>
<keyword evidence="3 7" id="KW-0812">Transmembrane</keyword>
<dbReference type="AlphaFoldDB" id="A0A061JEU8"/>
<evidence type="ECO:0000256" key="1">
    <source>
        <dbReference type="ARBA" id="ARBA00004141"/>
    </source>
</evidence>
<reference evidence="8 9" key="1">
    <citation type="submission" date="2013-07" db="EMBL/GenBank/DDBJ databases">
        <authorList>
            <person name="Stoco P.H."/>
            <person name="Wagner G."/>
            <person name="Gerber A."/>
            <person name="Zaha A."/>
            <person name="Thompson C."/>
            <person name="Bartholomeu D.C."/>
            <person name="Luckemeyer D.D."/>
            <person name="Bahia D."/>
            <person name="Loreto E."/>
            <person name="Prestes E.B."/>
            <person name="Lima F.M."/>
            <person name="Rodrigues-Luiz G."/>
            <person name="Vallejo G.A."/>
            <person name="Filho J.F."/>
            <person name="Monteiro K.M."/>
            <person name="Tyler K.M."/>
            <person name="de Almeida L.G."/>
            <person name="Ortiz M.F."/>
            <person name="Siervo M.A."/>
            <person name="de Moraes M.H."/>
            <person name="Cunha O.L."/>
            <person name="Mendonca-Neto R."/>
            <person name="Silva R."/>
            <person name="Teixeira S.M."/>
            <person name="Murta S.M."/>
            <person name="Sincero T.C."/>
            <person name="Mendes T.A."/>
            <person name="Urmenyi T.P."/>
            <person name="Silva V.G."/>
            <person name="da Rocha W.D."/>
            <person name="Andersson B."/>
            <person name="Romanha A.J."/>
            <person name="Steindel M."/>
            <person name="de Vasconcelos A.T."/>
            <person name="Grisard E.C."/>
        </authorList>
    </citation>
    <scope>NUCLEOTIDE SEQUENCE [LARGE SCALE GENOMIC DNA]</scope>
    <source>
        <strain evidence="8 9">SC58</strain>
    </source>
</reference>
<dbReference type="PANTHER" id="PTHR21355:SF0">
    <property type="entry name" value="G-PROTEIN COUPLED RECEPTOR-ASSOCIATED PROTEIN LMBRD2"/>
    <property type="match status" value="1"/>
</dbReference>
<feature type="region of interest" description="Disordered" evidence="6">
    <location>
        <begin position="552"/>
        <end position="584"/>
    </location>
</feature>
<dbReference type="Pfam" id="PF04791">
    <property type="entry name" value="LMBR1"/>
    <property type="match status" value="1"/>
</dbReference>
<comment type="caution">
    <text evidence="8">The sequence shown here is derived from an EMBL/GenBank/DDBJ whole genome shotgun (WGS) entry which is preliminary data.</text>
</comment>
<evidence type="ECO:0008006" key="10">
    <source>
        <dbReference type="Google" id="ProtNLM"/>
    </source>
</evidence>
<protein>
    <recommendedName>
        <fullName evidence="10">LMBR1-like membrane protein</fullName>
    </recommendedName>
</protein>
<evidence type="ECO:0000256" key="6">
    <source>
        <dbReference type="SAM" id="MobiDB-lite"/>
    </source>
</evidence>
<keyword evidence="9" id="KW-1185">Reference proteome</keyword>
<evidence type="ECO:0000256" key="3">
    <source>
        <dbReference type="ARBA" id="ARBA00022692"/>
    </source>
</evidence>
<feature type="transmembrane region" description="Helical" evidence="7">
    <location>
        <begin position="333"/>
        <end position="358"/>
    </location>
</feature>
<feature type="transmembrane region" description="Helical" evidence="7">
    <location>
        <begin position="463"/>
        <end position="486"/>
    </location>
</feature>
<feature type="transmembrane region" description="Helical" evidence="7">
    <location>
        <begin position="78"/>
        <end position="105"/>
    </location>
</feature>
<sequence length="584" mass="65503">MSAGSVVSTVFLCLLSLAAALLIFWYYAKISAKNIPILCRACSIVALFSTVLPFPLLVVDINAALSTKADPAVPKETWMIGVWYAIVAVTYIMGWAVLPVSQVYTEVGEFSSRQKIKHAIMKNLKLYVIYLIIIVVLFGYIVFLKRAYGSFASILKLAISLANAWGLILLVLFMSAGLVGVPKMLWRSSDAVRMLRRAYFKAVDIQEDLDIAAMKLAEIKAELMTIHPLVAEEHKVYWTHMMEEIDAADRDIPKYHAASARVKPITGDRHTDVSLQHLEVLHERVKYSIKIALRMNRLWDTTLRDCQLYDELIRGVKTSNNPLKRCWFPVRGIFYKVAAVCTCVLTLLVLWSEIVLPFQPLTSKQLSVIALAIRSDLQLVGSMMFMFYMAYCSYWAILQLKVFDIYVMLSGIADNASMCFSIIFLSRLIMPLGFNFLLISGLVADDIDVMYGHVYRRNMDVSLVLGTWLNQFIPLFIPFVAALVLLKLTDRLLVIAGVEMHNPDDVMSNTVLQRIEDGHRLVSHALGQSLTELDLGSVGISSKGSASVHVAAAASAGQTRPPERGDRYREYLARKNARKEDELA</sequence>
<dbReference type="VEuPathDB" id="TriTrypDB:TRSC58_00055"/>
<evidence type="ECO:0000256" key="4">
    <source>
        <dbReference type="ARBA" id="ARBA00022989"/>
    </source>
</evidence>
<dbReference type="PANTHER" id="PTHR21355">
    <property type="entry name" value="G-PROTEIN COUPLED RECEPTOR-ASSOCIATED PROTEIN LMBRD2"/>
    <property type="match status" value="1"/>
</dbReference>
<feature type="transmembrane region" description="Helical" evidence="7">
    <location>
        <begin position="419"/>
        <end position="443"/>
    </location>
</feature>
<dbReference type="GO" id="GO:0016020">
    <property type="term" value="C:membrane"/>
    <property type="evidence" value="ECO:0007669"/>
    <property type="project" value="UniProtKB-SubCell"/>
</dbReference>
<dbReference type="InterPro" id="IPR006876">
    <property type="entry name" value="LMBR1-like_membr_prot"/>
</dbReference>
<keyword evidence="5 7" id="KW-0472">Membrane</keyword>
<comment type="subcellular location">
    <subcellularLocation>
        <location evidence="1">Membrane</location>
        <topology evidence="1">Multi-pass membrane protein</topology>
    </subcellularLocation>
</comment>
<gene>
    <name evidence="8" type="ORF">TRSC58_00055</name>
</gene>
<accession>A0A061JEU8</accession>
<evidence type="ECO:0000256" key="2">
    <source>
        <dbReference type="ARBA" id="ARBA00010487"/>
    </source>
</evidence>
<keyword evidence="4 7" id="KW-1133">Transmembrane helix</keyword>
<feature type="transmembrane region" description="Helical" evidence="7">
    <location>
        <begin position="164"/>
        <end position="186"/>
    </location>
</feature>
<evidence type="ECO:0000313" key="8">
    <source>
        <dbReference type="EMBL" id="ESL12182.1"/>
    </source>
</evidence>
<feature type="compositionally biased region" description="Basic and acidic residues" evidence="6">
    <location>
        <begin position="561"/>
        <end position="584"/>
    </location>
</feature>
<dbReference type="Proteomes" id="UP000031737">
    <property type="component" value="Unassembled WGS sequence"/>
</dbReference>
<name>A0A061JEU8_TRYRA</name>
<organism evidence="8 9">
    <name type="scientific">Trypanosoma rangeli SC58</name>
    <dbReference type="NCBI Taxonomy" id="429131"/>
    <lineage>
        <taxon>Eukaryota</taxon>
        <taxon>Discoba</taxon>
        <taxon>Euglenozoa</taxon>
        <taxon>Kinetoplastea</taxon>
        <taxon>Metakinetoplastina</taxon>
        <taxon>Trypanosomatida</taxon>
        <taxon>Trypanosomatidae</taxon>
        <taxon>Trypanosoma</taxon>
        <taxon>Herpetosoma</taxon>
    </lineage>
</organism>
<dbReference type="OrthoDB" id="203099at2759"/>
<dbReference type="EMBL" id="AUPL01000055">
    <property type="protein sequence ID" value="ESL12182.1"/>
    <property type="molecule type" value="Genomic_DNA"/>
</dbReference>
<feature type="transmembrane region" description="Helical" evidence="7">
    <location>
        <begin position="126"/>
        <end position="144"/>
    </location>
</feature>
<feature type="transmembrane region" description="Helical" evidence="7">
    <location>
        <begin position="378"/>
        <end position="398"/>
    </location>
</feature>
<evidence type="ECO:0000256" key="7">
    <source>
        <dbReference type="SAM" id="Phobius"/>
    </source>
</evidence>
<evidence type="ECO:0000256" key="5">
    <source>
        <dbReference type="ARBA" id="ARBA00023136"/>
    </source>
</evidence>
<comment type="similarity">
    <text evidence="2">Belongs to the LIMR family.</text>
</comment>
<feature type="transmembrane region" description="Helical" evidence="7">
    <location>
        <begin position="37"/>
        <end position="58"/>
    </location>
</feature>
<evidence type="ECO:0000313" key="9">
    <source>
        <dbReference type="Proteomes" id="UP000031737"/>
    </source>
</evidence>
<dbReference type="InterPro" id="IPR051584">
    <property type="entry name" value="GPCR-associated_LMBR1"/>
</dbReference>